<dbReference type="SUPFAM" id="SSF88713">
    <property type="entry name" value="Glycoside hydrolase/deacetylase"/>
    <property type="match status" value="1"/>
</dbReference>
<dbReference type="GO" id="GO:0005975">
    <property type="term" value="P:carbohydrate metabolic process"/>
    <property type="evidence" value="ECO:0007669"/>
    <property type="project" value="InterPro"/>
</dbReference>
<evidence type="ECO:0000256" key="1">
    <source>
        <dbReference type="ARBA" id="ARBA00001946"/>
    </source>
</evidence>
<accession>A0A1I4LR67</accession>
<keyword evidence="2" id="KW-0479">Metal-binding</keyword>
<dbReference type="EMBL" id="FOTS01000026">
    <property type="protein sequence ID" value="SFL93391.1"/>
    <property type="molecule type" value="Genomic_DNA"/>
</dbReference>
<evidence type="ECO:0000313" key="7">
    <source>
        <dbReference type="Proteomes" id="UP000199520"/>
    </source>
</evidence>
<dbReference type="InterPro" id="IPR006879">
    <property type="entry name" value="YdjC-like"/>
</dbReference>
<proteinExistence type="predicted"/>
<evidence type="ECO:0000256" key="2">
    <source>
        <dbReference type="ARBA" id="ARBA00022723"/>
    </source>
</evidence>
<name>A0A1I4LR67_9FIRM</name>
<dbReference type="GO" id="GO:0016787">
    <property type="term" value="F:hydrolase activity"/>
    <property type="evidence" value="ECO:0007669"/>
    <property type="project" value="UniProtKB-KW"/>
</dbReference>
<dbReference type="Proteomes" id="UP000199520">
    <property type="component" value="Unassembled WGS sequence"/>
</dbReference>
<dbReference type="GO" id="GO:0046872">
    <property type="term" value="F:metal ion binding"/>
    <property type="evidence" value="ECO:0007669"/>
    <property type="project" value="UniProtKB-KW"/>
</dbReference>
<protein>
    <submittedName>
        <fullName evidence="6">Hopanoid biosynthesis associated protein HpnK</fullName>
    </submittedName>
</protein>
<evidence type="ECO:0000256" key="3">
    <source>
        <dbReference type="ARBA" id="ARBA00022801"/>
    </source>
</evidence>
<gene>
    <name evidence="6" type="ORF">SAMN04490355_102646</name>
</gene>
<dbReference type="CDD" id="cd10808">
    <property type="entry name" value="YdjC"/>
    <property type="match status" value="1"/>
</dbReference>
<keyword evidence="4" id="KW-0460">Magnesium</keyword>
<keyword evidence="5" id="KW-0119">Carbohydrate metabolism</keyword>
<dbReference type="OrthoDB" id="9774177at2"/>
<dbReference type="GO" id="GO:0019213">
    <property type="term" value="F:deacetylase activity"/>
    <property type="evidence" value="ECO:0007669"/>
    <property type="project" value="TreeGrafter"/>
</dbReference>
<reference evidence="7" key="1">
    <citation type="submission" date="2016-10" db="EMBL/GenBank/DDBJ databases">
        <authorList>
            <person name="Varghese N."/>
            <person name="Submissions S."/>
        </authorList>
    </citation>
    <scope>NUCLEOTIDE SEQUENCE [LARGE SCALE GENOMIC DNA]</scope>
    <source>
        <strain evidence="7">DSM 13327</strain>
    </source>
</reference>
<dbReference type="PANTHER" id="PTHR31609">
    <property type="entry name" value="YDJC DEACETYLASE FAMILY MEMBER"/>
    <property type="match status" value="1"/>
</dbReference>
<comment type="cofactor">
    <cofactor evidence="1">
        <name>Mg(2+)</name>
        <dbReference type="ChEBI" id="CHEBI:18420"/>
    </cofactor>
</comment>
<keyword evidence="7" id="KW-1185">Reference proteome</keyword>
<dbReference type="Gene3D" id="3.20.20.370">
    <property type="entry name" value="Glycoside hydrolase/deacetylase"/>
    <property type="match status" value="1"/>
</dbReference>
<dbReference type="RefSeq" id="WP_090938667.1">
    <property type="nucleotide sequence ID" value="NZ_FOTS01000026.1"/>
</dbReference>
<dbReference type="STRING" id="1123291.SAMN04490355_102646"/>
<dbReference type="InterPro" id="IPR011330">
    <property type="entry name" value="Glyco_hydro/deAcase_b/a-brl"/>
</dbReference>
<keyword evidence="3" id="KW-0378">Hydrolase</keyword>
<dbReference type="PANTHER" id="PTHR31609:SF1">
    <property type="entry name" value="CARBOHYDRATE DEACETYLASE"/>
    <property type="match status" value="1"/>
</dbReference>
<dbReference type="Pfam" id="PF04794">
    <property type="entry name" value="YdjC"/>
    <property type="match status" value="1"/>
</dbReference>
<evidence type="ECO:0000256" key="4">
    <source>
        <dbReference type="ARBA" id="ARBA00022842"/>
    </source>
</evidence>
<dbReference type="AlphaFoldDB" id="A0A1I4LR67"/>
<evidence type="ECO:0000256" key="5">
    <source>
        <dbReference type="ARBA" id="ARBA00023277"/>
    </source>
</evidence>
<evidence type="ECO:0000313" key="6">
    <source>
        <dbReference type="EMBL" id="SFL93391.1"/>
    </source>
</evidence>
<organism evidence="6 7">
    <name type="scientific">Pelosinus propionicus DSM 13327</name>
    <dbReference type="NCBI Taxonomy" id="1123291"/>
    <lineage>
        <taxon>Bacteria</taxon>
        <taxon>Bacillati</taxon>
        <taxon>Bacillota</taxon>
        <taxon>Negativicutes</taxon>
        <taxon>Selenomonadales</taxon>
        <taxon>Sporomusaceae</taxon>
        <taxon>Pelosinus</taxon>
    </lineage>
</organism>
<sequence length="284" mass="32036">MRQLIVNADDFGLHELINEGIEESHAAGCVSSTTIMPGGSAFQHAVGLAKKYPKLGIGVHLTLVGGSPVARGNIHTLLTSNGMFFSSYREFIQRYILGRISKEHIEYEIWCQMQKVAGSGIKITHIDSHQHLHTLPGIPEIICRIAKEFKISKVRIPAEPFCFWGPEKPGMKRLCARTFLSGCSRLAEYQYQKQGFYYPQHFYGMLAGGAMSQAVMQYLIVNLPKGVSEIMVHPGKSTKALSQVFPWGYQWQKEMEALKSDELCKIIRERQIQLISYQELNESK</sequence>